<organism evidence="1 2">
    <name type="scientific">Scutellospora calospora</name>
    <dbReference type="NCBI Taxonomy" id="85575"/>
    <lineage>
        <taxon>Eukaryota</taxon>
        <taxon>Fungi</taxon>
        <taxon>Fungi incertae sedis</taxon>
        <taxon>Mucoromycota</taxon>
        <taxon>Glomeromycotina</taxon>
        <taxon>Glomeromycetes</taxon>
        <taxon>Diversisporales</taxon>
        <taxon>Gigasporaceae</taxon>
        <taxon>Scutellospora</taxon>
    </lineage>
</organism>
<accession>A0ACA9P548</accession>
<proteinExistence type="predicted"/>
<name>A0ACA9P548_9GLOM</name>
<reference evidence="1" key="1">
    <citation type="submission" date="2021-06" db="EMBL/GenBank/DDBJ databases">
        <authorList>
            <person name="Kallberg Y."/>
            <person name="Tangrot J."/>
            <person name="Rosling A."/>
        </authorList>
    </citation>
    <scope>NUCLEOTIDE SEQUENCE</scope>
    <source>
        <strain evidence="1">AU212A</strain>
    </source>
</reference>
<protein>
    <submittedName>
        <fullName evidence="1">425_t:CDS:1</fullName>
    </submittedName>
</protein>
<keyword evidence="2" id="KW-1185">Reference proteome</keyword>
<gene>
    <name evidence="1" type="ORF">SCALOS_LOCUS10195</name>
</gene>
<sequence length="152" mass="17509">DILRTTSYISRKEKAHLIISAWSNLCSFKKLVKLHHLTVSDSNIASSHNTAYQECINTLLCNLSPLSASVNEFVQEFYRNLYEKLEKLAEFEGGELCFPQLQIIVPLRSGQVKFDDVYDNLKNRIERNADRHNVLFIKHQNLNNAQGLNSRT</sequence>
<dbReference type="EMBL" id="CAJVPM010036464">
    <property type="protein sequence ID" value="CAG8692764.1"/>
    <property type="molecule type" value="Genomic_DNA"/>
</dbReference>
<evidence type="ECO:0000313" key="1">
    <source>
        <dbReference type="EMBL" id="CAG8692764.1"/>
    </source>
</evidence>
<feature type="non-terminal residue" evidence="1">
    <location>
        <position position="152"/>
    </location>
</feature>
<comment type="caution">
    <text evidence="1">The sequence shown here is derived from an EMBL/GenBank/DDBJ whole genome shotgun (WGS) entry which is preliminary data.</text>
</comment>
<evidence type="ECO:0000313" key="2">
    <source>
        <dbReference type="Proteomes" id="UP000789860"/>
    </source>
</evidence>
<dbReference type="Proteomes" id="UP000789860">
    <property type="component" value="Unassembled WGS sequence"/>
</dbReference>
<feature type="non-terminal residue" evidence="1">
    <location>
        <position position="1"/>
    </location>
</feature>